<dbReference type="InterPro" id="IPR056252">
    <property type="entry name" value="Alfy-like_Arm-like"/>
</dbReference>
<dbReference type="InterPro" id="IPR036322">
    <property type="entry name" value="WD40_repeat_dom_sf"/>
</dbReference>
<feature type="compositionally biased region" description="Acidic residues" evidence="8">
    <location>
        <begin position="2441"/>
        <end position="2452"/>
    </location>
</feature>
<dbReference type="CDD" id="cd06071">
    <property type="entry name" value="Beach"/>
    <property type="match status" value="1"/>
</dbReference>
<evidence type="ECO:0000259" key="9">
    <source>
        <dbReference type="PROSITE" id="PS50178"/>
    </source>
</evidence>
<dbReference type="InterPro" id="IPR023362">
    <property type="entry name" value="PH-BEACH_dom"/>
</dbReference>
<accession>A0A9J2P3B8</accession>
<feature type="domain" description="BEACH-type PH" evidence="11">
    <location>
        <begin position="2505"/>
        <end position="2632"/>
    </location>
</feature>
<dbReference type="FunFam" id="1.10.1540.10:FF:000002">
    <property type="entry name" value="WD repeat and FYVE domain containing 3"/>
    <property type="match status" value="1"/>
</dbReference>
<dbReference type="Proteomes" id="UP000036681">
    <property type="component" value="Unplaced"/>
</dbReference>
<dbReference type="PANTHER" id="PTHR46108">
    <property type="entry name" value="BLUE CHEESE"/>
    <property type="match status" value="1"/>
</dbReference>
<keyword evidence="1 7" id="KW-0853">WD repeat</keyword>
<feature type="region of interest" description="Disordered" evidence="8">
    <location>
        <begin position="3264"/>
        <end position="3324"/>
    </location>
</feature>
<evidence type="ECO:0000256" key="7">
    <source>
        <dbReference type="PROSITE-ProRule" id="PRU00221"/>
    </source>
</evidence>
<sequence>MAELERSGTSPDAKSLLPEGKSSVFDKVTWRSGIQGEASRAVKNVEVFVSVANDMGDTDRALTLLHLRKTFSEYCKVPLSGVKEGERKFDRVLPLFCKVMSMYSCPEEIVDQFRELCPFAGHLCRHLVQEMRVRAANQSTEMAALTISTFLLPEAPDSRGWLLLRSVHYIVSTSHLPVIDAVCKAALPSTLVKALYLFFDLPPTSDEKVADLRRSVFTRFLTLMGKLCEYKCVSEELARKDDLFLLFAGASSTCPAENVAWRKAASQLLVTVASKALSPAVTKYIHAKGCVEQFLSNVAKEGDHLTVHERIEMIICLLCVIKDSAASTGVILQDFAQANGYAVLRDFILRNESEEDGIRNVLLMLMSVVTSGSTELRPAISPGLVVLPSFTLPSPSGNGLSVRNLNAFRLLFQIFVQGKNERICETVIDVVHNIYASDAANYFIIDKECPLSQIIEHMDSKAPQVQKKILELIEYVVFHLNHIPCKELIALSVLLKTHTSGGNLACCELSLQSAFRILSANILLKDAFREVGLVETFTWITMHFVTIVKQRTLSQQEARVALLSTDILALLVSGNNGNARVFRESAGSKLLVELICIDDGEWRASALQLMKQLLLLAHSEEHLAALLVILHSPPHDSLSLKCVLLKSLLCVLRESHKVRVMFRRVGGYLCLMSLLLSLEGKLLPTSEEHPADSVGRPTKESNPDDAQIPAERLSLLEFIHIIFKVLTISMRYEPSNAKYVSLEIKWDNLCIALRATGAFDDSSKCVDGSDDVWRLDIAHLRGHISACHRVFQHYEQIHTCTRPQEMPASVFFACCIMRFLFNMALDNYEKPTGDVVWSCEENLLSLDDPTTSIVSWTSSVLVHPGALLSMLHLLPTVYSDDVKWKAAAQLYTALIIKALLRPERNQQIMCQANMARSMLRVGKNVFKSEKHLLLAPFYYVLERLSSHAITPTDLRQFLRLDLPLCCRNLEETEGEEPIREAEGGPVPIGRVKALVSMMTPRDHRVAQNPSFVEFDMSLEGFACLLVPSLSPVSADLGGVGHGERVFPPLNGLTVATWLYVEQFSDKRLDPHPVRLLSIFRSRAATSKKNDSQQENSALTCLSIQLSSIDHSLLICTAESETAGDDLEKEGNLGADDLVRVALADVIGTRQWIHIAVVLTRSVLKHSQVSVYVNGRLHCNQKLHYVVQNVGGAATHLASSNAVHAIIGTPPACRSLSRLHFKIASFFLFEEPLSAEAVARIYRLEPHYVGNFQTADTDGTPLVSEERICLALSAVADTELNLARIGSMYSKADSAFIAPFLGVSPHDHSTPLRVLLNTISHAPGAARSFGAVLIGYLGMRTFAPLPVTRLLESIGGVSCLFGLVAMATDSQELYASLKALAAAVKTDSAISAALNATRSYQTLAVLLEEKIGLLNSHILHLILSLVGTVDTNRDTASIPNIQTFEDLLCDIDVWKDVNPDLSRLLYEHFYELITDQQRENLAIVRRSSLPTRLMIRLFDSPNAIFAVNDVVFNLLAAIIQPPSDCNSLLKLGQLLAATLPSSSADQYEANFPLTIPDLQTALFRTKSPLEVDRTLYLIYIRNRILNIIANTLAHSSPSNNLQMSEQIVRVLGFDWVLALFSAGVHAGSVVIGLRILLSVLKHEHLLNKFREGSANGGWLTDADSVVRNRAAVLLGFSVAAHGGTVGAHIDINPELSECSGFTALEHLLCSHAEKPQCYLAMLAILVGQPVASMTLIDDFSLDLIWSHIFGLSLSSSVSEAISRAQLCPEAIIPLLSMVRAAVHTSPARTEQDDRQARFASTVVQMLTFLYQNSPDLYNVCHTDEFIVRLFSVLVPPDLRGSNNNKDQVALTPTTSLAHSVLENPCCRSVLDLIKRILCEDVSLSHSGRPDSLLDALIENVPECGCAKRFHCIILSEVLALCMDHMIATDILLGSSRTASSATNSSPVSPTILLSNFAYFASRVVDCLWSALYTGEPMRVLDFLFKGIALGRRSDSKASPSDALLHALDRAILYLLSRPIDTVQVQMCILDTLSEVVANRAIVLSPSHNDALFFGALTHLLFMLSVTPDILTNDREPSQLDNGSAQVALCASRVWQEVCAAKRSVLEEIFKRGFVCELNAARALLSHAASLQWLAFVDSQVNSSTPRNIVQIQQQIQSVYDAWFPLLRLLNSDTFVLSKNLGDINILIKYTSIRLKITKVASGLQRLTSRKALSLSSSTSMCASVWRPPNITTEVVQMWIRVHTSLIRELVRAQCMRYHEWHSHVQKWCLQEWHTLEAELTRERGLWGPQLGSSLDKFALDTTEGPCRIRHKLIPNPTFYHQYPYRPHLDLPESKALRAKVAISKDSKLYYEAMKRRRSKTIDSRIVDLSAMVNTPCEERGELLFADMHEVSLSMIQRVSVRHSDAALLSRSEESVERDDTDTNDAEISADGDALNNEKSEADLDEEPEEEGIVDDPQLNDVSNGSDAQKSDEIKDAVPKPVQSERRDPVTSKKRGPDNQTLLRLLEQGEQLHSMFRCARVQGLDTSEGLLLFGREHYYVVDGFTLLKTREIRDLDFLPQELHDPIVPYMACGATRPSRRTRLCSKFSYDDIREVHRRRYLLQPIAIEVFSADGRNYLLAFPKRMRNRVYQKLVSMAKALKDGGVESVSGQRSSVPVEQTGRVSLLTSLIGQQSVTQRWIRGEMSNFQYLMHLNTLAGRSYNDLSQYPIFPWILSDYSSEVLDLTNPHSFRNLSRPMGAQSAERLGQFLKRYREWDDPSGETPPYMYGTHYSSAMIVVSYLVRLEPFTQQFLKLQGGHFDLADRMFHSVADAWLSASRNNMADVKELIPEFFSLPEMFLNSNHFDLGIKQNGVALDDVILPRWAKGDPREFVRIHRQALECDYVSANLHNWIDLIFGYKQCGEAAVESCNVYHHLFYEGNVDFENIEDPLTRNATIGFINNFGQIPTQLFKKPHPQKKVAYTDSYSSVPGVTTQRLFYHSLDCLKVPQLPIKELKSAVGALHALEKGGVLALEANRVLLSTNRYISWGFPDRSIRIGIVDSDRASHFFTLMPFSAFITCLGIYESMCIHELCESAEVTCCACGDSRTLFTGSTMGTICVWNVMERLPRLRARRTLSAHTEAVTALLVCAPQTLLVSASRDCTAILWHLSSLTFIRQLRPHPAAVTAVAVNDTTGDIATASSSLLFVWSINGQILAVVNSIDSSYVEHIPNIILSIAFSTVCKLSSYQMETIMPEMNEWDEENVVMCGGSDGVVRIYSIEMVEGDNDSCAQTEHPSSVQTLSQSSTASLQQHLERQRRRLRMGSSGSSLDTPSAESQAESPEPSISPAVYDCFESSTWDSIVNMRKWSQDGPTQCVWQRMLVPRASLTTHTAFFRKDNLRPAPITAIAPSKDHKSLFIGDGVGRVWQWQMGDEVGSRVDHWVQDPSRSSCTQCQQRFSIAERRHHCRNCGHIFCSRCSRFESDIKHMKITKPVRVCQGCYLRLKAQGTS</sequence>
<feature type="compositionally biased region" description="Acidic residues" evidence="8">
    <location>
        <begin position="2414"/>
        <end position="2428"/>
    </location>
</feature>
<keyword evidence="4 6" id="KW-0863">Zinc-finger</keyword>
<dbReference type="SMART" id="SM00320">
    <property type="entry name" value="WD40"/>
    <property type="match status" value="5"/>
</dbReference>
<dbReference type="WBParaSite" id="ALUE_0000433001-mRNA-1">
    <property type="protein sequence ID" value="ALUE_0000433001-mRNA-1"/>
    <property type="gene ID" value="ALUE_0000433001"/>
</dbReference>
<dbReference type="SMART" id="SM00064">
    <property type="entry name" value="FYVE"/>
    <property type="match status" value="1"/>
</dbReference>
<dbReference type="Gene3D" id="3.30.40.10">
    <property type="entry name" value="Zinc/RING finger domain, C3HC4 (zinc finger)"/>
    <property type="match status" value="1"/>
</dbReference>
<feature type="compositionally biased region" description="Low complexity" evidence="8">
    <location>
        <begin position="3299"/>
        <end position="3324"/>
    </location>
</feature>
<dbReference type="InterPro" id="IPR036372">
    <property type="entry name" value="BEACH_dom_sf"/>
</dbReference>
<dbReference type="SUPFAM" id="SSF50729">
    <property type="entry name" value="PH domain-like"/>
    <property type="match status" value="1"/>
</dbReference>
<evidence type="ECO:0000256" key="8">
    <source>
        <dbReference type="SAM" id="MobiDB-lite"/>
    </source>
</evidence>
<feature type="domain" description="FYVE-type" evidence="9">
    <location>
        <begin position="3421"/>
        <end position="3481"/>
    </location>
</feature>
<keyword evidence="5" id="KW-0862">Zinc</keyword>
<evidence type="ECO:0000256" key="2">
    <source>
        <dbReference type="ARBA" id="ARBA00022723"/>
    </source>
</evidence>
<dbReference type="PROSITE" id="PS50197">
    <property type="entry name" value="BEACH"/>
    <property type="match status" value="1"/>
</dbReference>
<dbReference type="Gene3D" id="2.30.29.30">
    <property type="entry name" value="Pleckstrin-homology domain (PH domain)/Phosphotyrosine-binding domain (PTB)"/>
    <property type="match status" value="1"/>
</dbReference>
<proteinExistence type="predicted"/>
<dbReference type="CDD" id="cd15719">
    <property type="entry name" value="FYVE_WDFY3"/>
    <property type="match status" value="1"/>
</dbReference>
<keyword evidence="2" id="KW-0479">Metal-binding</keyword>
<feature type="compositionally biased region" description="Low complexity" evidence="8">
    <location>
        <begin position="3273"/>
        <end position="3288"/>
    </location>
</feature>
<dbReference type="PROSITE" id="PS51783">
    <property type="entry name" value="PH_BEACH"/>
    <property type="match status" value="1"/>
</dbReference>
<dbReference type="InterPro" id="IPR000409">
    <property type="entry name" value="BEACH_dom"/>
</dbReference>
<dbReference type="SUPFAM" id="SSF49899">
    <property type="entry name" value="Concanavalin A-like lectins/glucanases"/>
    <property type="match status" value="1"/>
</dbReference>
<feature type="repeat" description="WD" evidence="7">
    <location>
        <begin position="3113"/>
        <end position="3154"/>
    </location>
</feature>
<dbReference type="InterPro" id="IPR015943">
    <property type="entry name" value="WD40/YVTN_repeat-like_dom_sf"/>
</dbReference>
<dbReference type="SMART" id="SM01026">
    <property type="entry name" value="Beach"/>
    <property type="match status" value="1"/>
</dbReference>
<evidence type="ECO:0000256" key="6">
    <source>
        <dbReference type="PROSITE-ProRule" id="PRU00091"/>
    </source>
</evidence>
<dbReference type="InterPro" id="IPR013083">
    <property type="entry name" value="Znf_RING/FYVE/PHD"/>
</dbReference>
<evidence type="ECO:0000313" key="12">
    <source>
        <dbReference type="Proteomes" id="UP000036681"/>
    </source>
</evidence>
<protein>
    <submittedName>
        <fullName evidence="13">Uncharacterized protein</fullName>
    </submittedName>
</protein>
<dbReference type="SUPFAM" id="SSF81837">
    <property type="entry name" value="BEACH domain"/>
    <property type="match status" value="1"/>
</dbReference>
<dbReference type="Pfam" id="PF23295">
    <property type="entry name" value="Arm_4"/>
    <property type="match status" value="1"/>
</dbReference>
<dbReference type="Pfam" id="PF02138">
    <property type="entry name" value="Beach"/>
    <property type="match status" value="1"/>
</dbReference>
<evidence type="ECO:0000256" key="3">
    <source>
        <dbReference type="ARBA" id="ARBA00022737"/>
    </source>
</evidence>
<dbReference type="Pfam" id="PF14844">
    <property type="entry name" value="PH_BEACH"/>
    <property type="match status" value="1"/>
</dbReference>
<organism evidence="12 13">
    <name type="scientific">Ascaris lumbricoides</name>
    <name type="common">Giant roundworm</name>
    <dbReference type="NCBI Taxonomy" id="6252"/>
    <lineage>
        <taxon>Eukaryota</taxon>
        <taxon>Metazoa</taxon>
        <taxon>Ecdysozoa</taxon>
        <taxon>Nematoda</taxon>
        <taxon>Chromadorea</taxon>
        <taxon>Rhabditida</taxon>
        <taxon>Spirurina</taxon>
        <taxon>Ascaridomorpha</taxon>
        <taxon>Ascaridoidea</taxon>
        <taxon>Ascarididae</taxon>
        <taxon>Ascaris</taxon>
    </lineage>
</organism>
<evidence type="ECO:0000313" key="13">
    <source>
        <dbReference type="WBParaSite" id="ALUE_0000433001-mRNA-1"/>
    </source>
</evidence>
<dbReference type="PROSITE" id="PS50082">
    <property type="entry name" value="WD_REPEATS_2"/>
    <property type="match status" value="1"/>
</dbReference>
<dbReference type="Gene3D" id="2.130.10.10">
    <property type="entry name" value="YVTN repeat-like/Quinoprotein amine dehydrogenase"/>
    <property type="match status" value="1"/>
</dbReference>
<evidence type="ECO:0000256" key="5">
    <source>
        <dbReference type="ARBA" id="ARBA00022833"/>
    </source>
</evidence>
<dbReference type="InterPro" id="IPR013320">
    <property type="entry name" value="ConA-like_dom_sf"/>
</dbReference>
<feature type="domain" description="BEACH" evidence="10">
    <location>
        <begin position="2662"/>
        <end position="2955"/>
    </location>
</feature>
<evidence type="ECO:0000256" key="4">
    <source>
        <dbReference type="ARBA" id="ARBA00022771"/>
    </source>
</evidence>
<keyword evidence="12" id="KW-1185">Reference proteome</keyword>
<dbReference type="PANTHER" id="PTHR46108:SF4">
    <property type="entry name" value="BLUE CHEESE"/>
    <property type="match status" value="1"/>
</dbReference>
<dbReference type="CDD" id="cd01201">
    <property type="entry name" value="PH_BEACH"/>
    <property type="match status" value="1"/>
</dbReference>
<evidence type="ECO:0000259" key="11">
    <source>
        <dbReference type="PROSITE" id="PS51783"/>
    </source>
</evidence>
<dbReference type="InterPro" id="IPR017455">
    <property type="entry name" value="Znf_FYVE-rel"/>
</dbReference>
<name>A0A9J2P3B8_ASCLU</name>
<evidence type="ECO:0000256" key="1">
    <source>
        <dbReference type="ARBA" id="ARBA00022574"/>
    </source>
</evidence>
<dbReference type="InterPro" id="IPR011011">
    <property type="entry name" value="Znf_FYVE_PHD"/>
</dbReference>
<dbReference type="Gene3D" id="1.10.1540.10">
    <property type="entry name" value="BEACH domain"/>
    <property type="match status" value="1"/>
</dbReference>
<dbReference type="SUPFAM" id="SSF57903">
    <property type="entry name" value="FYVE/PHD zinc finger"/>
    <property type="match status" value="1"/>
</dbReference>
<dbReference type="SUPFAM" id="SSF50978">
    <property type="entry name" value="WD40 repeat-like"/>
    <property type="match status" value="1"/>
</dbReference>
<feature type="region of interest" description="Disordered" evidence="8">
    <location>
        <begin position="2407"/>
        <end position="2498"/>
    </location>
</feature>
<feature type="compositionally biased region" description="Basic and acidic residues" evidence="8">
    <location>
        <begin position="2467"/>
        <end position="2495"/>
    </location>
</feature>
<reference evidence="13" key="1">
    <citation type="submission" date="2023-03" db="UniProtKB">
        <authorList>
            <consortium name="WormBaseParasite"/>
        </authorList>
    </citation>
    <scope>IDENTIFICATION</scope>
</reference>
<keyword evidence="3" id="KW-0677">Repeat</keyword>
<dbReference type="InterPro" id="IPR000306">
    <property type="entry name" value="Znf_FYVE"/>
</dbReference>
<dbReference type="GO" id="GO:0008270">
    <property type="term" value="F:zinc ion binding"/>
    <property type="evidence" value="ECO:0007669"/>
    <property type="project" value="UniProtKB-KW"/>
</dbReference>
<dbReference type="Pfam" id="PF01363">
    <property type="entry name" value="FYVE"/>
    <property type="match status" value="1"/>
</dbReference>
<dbReference type="PROSITE" id="PS50178">
    <property type="entry name" value="ZF_FYVE"/>
    <property type="match status" value="1"/>
</dbReference>
<dbReference type="InterPro" id="IPR001680">
    <property type="entry name" value="WD40_rpt"/>
</dbReference>
<dbReference type="InterPro" id="IPR051944">
    <property type="entry name" value="BEACH_domain_protein"/>
</dbReference>
<dbReference type="Pfam" id="PF00400">
    <property type="entry name" value="WD40"/>
    <property type="match status" value="1"/>
</dbReference>
<dbReference type="InterPro" id="IPR011993">
    <property type="entry name" value="PH-like_dom_sf"/>
</dbReference>
<evidence type="ECO:0000259" key="10">
    <source>
        <dbReference type="PROSITE" id="PS50197"/>
    </source>
</evidence>